<dbReference type="EMBL" id="DS028098">
    <property type="protein sequence ID" value="KMP08966.1"/>
    <property type="molecule type" value="Genomic_DNA"/>
</dbReference>
<feature type="compositionally biased region" description="Low complexity" evidence="3">
    <location>
        <begin position="313"/>
        <end position="326"/>
    </location>
</feature>
<evidence type="ECO:0008006" key="6">
    <source>
        <dbReference type="Google" id="ProtNLM"/>
    </source>
</evidence>
<evidence type="ECO:0000256" key="2">
    <source>
        <dbReference type="ARBA" id="ARBA00023145"/>
    </source>
</evidence>
<dbReference type="STRING" id="404692.A0A0J6YJY2"/>
<feature type="compositionally biased region" description="Low complexity" evidence="3">
    <location>
        <begin position="1219"/>
        <end position="1235"/>
    </location>
</feature>
<reference evidence="5" key="1">
    <citation type="journal article" date="2010" name="Genome Res.">
        <title>Population genomic sequencing of Coccidioides fungi reveals recent hybridization and transposon control.</title>
        <authorList>
            <person name="Neafsey D.E."/>
            <person name="Barker B.M."/>
            <person name="Sharpton T.J."/>
            <person name="Stajich J.E."/>
            <person name="Park D.J."/>
            <person name="Whiston E."/>
            <person name="Hung C.-Y."/>
            <person name="McMahan C."/>
            <person name="White J."/>
            <person name="Sykes S."/>
            <person name="Heiman D."/>
            <person name="Young S."/>
            <person name="Zeng Q."/>
            <person name="Abouelleil A."/>
            <person name="Aftuck L."/>
            <person name="Bessette D."/>
            <person name="Brown A."/>
            <person name="FitzGerald M."/>
            <person name="Lui A."/>
            <person name="Macdonald J.P."/>
            <person name="Priest M."/>
            <person name="Orbach M.J."/>
            <person name="Galgiani J.N."/>
            <person name="Kirkland T.N."/>
            <person name="Cole G.T."/>
            <person name="Birren B.W."/>
            <person name="Henn M.R."/>
            <person name="Taylor J.W."/>
            <person name="Rounsley S.D."/>
        </authorList>
    </citation>
    <scope>NUCLEOTIDE SEQUENCE [LARGE SCALE GENOMIC DNA]</scope>
    <source>
        <strain evidence="5">RMSCC 2394</strain>
    </source>
</reference>
<evidence type="ECO:0000313" key="5">
    <source>
        <dbReference type="Proteomes" id="UP000054565"/>
    </source>
</evidence>
<feature type="compositionally biased region" description="Low complexity" evidence="3">
    <location>
        <begin position="1246"/>
        <end position="1255"/>
    </location>
</feature>
<name>A0A0J6YJY2_COCIT</name>
<protein>
    <recommendedName>
        <fullName evidence="6">Peptidase S8/S53 domain-containing protein</fullName>
    </recommendedName>
</protein>
<dbReference type="GO" id="GO:0006508">
    <property type="term" value="P:proteolysis"/>
    <property type="evidence" value="ECO:0007669"/>
    <property type="project" value="InterPro"/>
</dbReference>
<keyword evidence="2" id="KW-0865">Zymogen</keyword>
<feature type="compositionally biased region" description="Low complexity" evidence="3">
    <location>
        <begin position="1172"/>
        <end position="1189"/>
    </location>
</feature>
<organism evidence="4 5">
    <name type="scientific">Coccidioides immitis RMSCC 2394</name>
    <dbReference type="NCBI Taxonomy" id="404692"/>
    <lineage>
        <taxon>Eukaryota</taxon>
        <taxon>Fungi</taxon>
        <taxon>Dikarya</taxon>
        <taxon>Ascomycota</taxon>
        <taxon>Pezizomycotina</taxon>
        <taxon>Eurotiomycetes</taxon>
        <taxon>Eurotiomycetidae</taxon>
        <taxon>Onygenales</taxon>
        <taxon>Onygenaceae</taxon>
        <taxon>Coccidioides</taxon>
    </lineage>
</organism>
<feature type="compositionally biased region" description="Polar residues" evidence="3">
    <location>
        <begin position="342"/>
        <end position="373"/>
    </location>
</feature>
<accession>A0A0J6YJY2</accession>
<feature type="region of interest" description="Disordered" evidence="3">
    <location>
        <begin position="1152"/>
        <end position="1258"/>
    </location>
</feature>
<dbReference type="InterPro" id="IPR015500">
    <property type="entry name" value="Peptidase_S8_subtilisin-rel"/>
</dbReference>
<dbReference type="OrthoDB" id="1896086at2759"/>
<feature type="region of interest" description="Disordered" evidence="3">
    <location>
        <begin position="308"/>
        <end position="431"/>
    </location>
</feature>
<keyword evidence="1" id="KW-0732">Signal</keyword>
<dbReference type="InterPro" id="IPR036852">
    <property type="entry name" value="Peptidase_S8/S53_dom_sf"/>
</dbReference>
<gene>
    <name evidence="4" type="ORF">CIRG_08647</name>
</gene>
<dbReference type="Gene3D" id="3.40.50.200">
    <property type="entry name" value="Peptidase S8/S53 domain"/>
    <property type="match status" value="1"/>
</dbReference>
<feature type="region of interest" description="Disordered" evidence="3">
    <location>
        <begin position="237"/>
        <end position="270"/>
    </location>
</feature>
<sequence length="1464" mass="158286">MDIGACCKLPDGQRNFCGRGMICCGFGCCPNGSYVCNIDFSCTGPNGEIVIPAENQNFTRQRALTTAPDRRWPHTVANLSRHGGYNATLSSGGLSVGVGNMTLPAITQLSRSRTVGMTSTVGYTTPPGLGGPVVIIVSTKTATLPAVTSLTTLLTLGHTFILTPPAILSSAQAYPTLIIVGNETVTFSYVSTITMPASSKTTFPLTTPMSTNASFGSNPATPVTVVDGTRSLTFPSPSKQTAVTLEGQTTTTQVPSRPPNNTAVLSPLPATKNNTMTPVMVAIGNSTFTFSPGIQKTIVTIKGHTVTLDPEQSPTISSSSRAPSATGMTRRPGTAPAISLEPTLSNSRSTTLVRANPTVTNVNVSFEPSSATGRATGTDRSSSSSRETTVTSHTAKPEIEEETIARTKSPSRLPLPTGTMAETEDSPMPTLVRWPPEAMITPVETEVKKPQLSEDDNDSAVIPCKLWFFSACLRFDNINILGWKITFPPGIYPPGPPPIQNLKFPPPIGFQGDLPPWPKFTVGSDRIPTFPPEPEPTKCETRTASLCSTSTSFVVSTVRGALQTISSQVLPPTCAEVRGCIVEDFTKIASLTTTEGCRTGTATDVVITCSGSETSACATQTKIPRTGCSVTATTTTVSCTPAPPGKGRRHTGGEVCAPEELYIVWPRDGTDVAETSAIYSEMKKLLKGEGKIRASDTKTMGINFWRVFSEPGQIQKIREIPNVVGVHRECTSDCADPLDNVQSKWRYQDNYLEIELEGSILGRQQMVYLSQNKLPEQRFHNHYFFDVEAGRDIPVFIVDTGAQLDHQEFTEGDNIASKTEFVFVEKDYDGQYHRDDAGVPLNGVCEPGYCNPHGTGMLGMIAGANLGVAKKVKPWVVRVPRKNKRGGGFTPQHFLEGVARVNDMILGDSKTTRAILSLSWSYDSEKFIKGSDASTDDFETWRVRFHGILRTLIQKGVFVVTGSGNNHIVNGWPALFGAEPSTLKPELQANWLHVPELLVVGAVDVFTGERWWKSAIDVDKGLPHIYAPGKHVLGTQGNKGEWRRDFEGTYKVEVGTSVATAYAAGLAAYFLRLHQVGRLGPDAKGNDPDMSPAGLKRYIINNGWSRYHEKYVGDIVGIWNGAAIPRLKEQGYCRYRPKDARDPFKLRRRGSDSQLTDLCVPGTSKTQSIGQSINTSTSSPTNKSTAKPTGITKNKSIGTAIAKSTAKPTDTKKNKSIGTAIAKSTAKSTSKSTIKPTGKQAGKSIRSTSSRRTTSAKPTNFVCTEETADQCSPGIICNAPRLNGCIDGECVCILPDPPPTTSRTTTLTSKAKSPKPTVEKNPKEPLALGERHCHNKSLYDGDSEIKERYVARFSFLLCKHCYDNDVAFHPGKKPITFNTRANGAPYFLSISWKDGCEMTVDRVKVFRPLQETSIVAANRNVNCFELLYNNWRKCTGNKGRGGYIDGGNFRERVRSKSKGNPGVV</sequence>
<evidence type="ECO:0000256" key="3">
    <source>
        <dbReference type="SAM" id="MobiDB-lite"/>
    </source>
</evidence>
<feature type="region of interest" description="Disordered" evidence="3">
    <location>
        <begin position="1301"/>
        <end position="1323"/>
    </location>
</feature>
<evidence type="ECO:0000256" key="1">
    <source>
        <dbReference type="ARBA" id="ARBA00022729"/>
    </source>
</evidence>
<evidence type="ECO:0000313" key="4">
    <source>
        <dbReference type="EMBL" id="KMP08966.1"/>
    </source>
</evidence>
<dbReference type="SUPFAM" id="SSF52743">
    <property type="entry name" value="Subtilisin-like"/>
    <property type="match status" value="1"/>
</dbReference>
<dbReference type="Proteomes" id="UP000054565">
    <property type="component" value="Unassembled WGS sequence"/>
</dbReference>
<dbReference type="GO" id="GO:0004252">
    <property type="term" value="F:serine-type endopeptidase activity"/>
    <property type="evidence" value="ECO:0007669"/>
    <property type="project" value="InterPro"/>
</dbReference>
<feature type="compositionally biased region" description="Polar residues" evidence="3">
    <location>
        <begin position="237"/>
        <end position="264"/>
    </location>
</feature>
<proteinExistence type="predicted"/>
<feature type="compositionally biased region" description="Low complexity" evidence="3">
    <location>
        <begin position="374"/>
        <end position="394"/>
    </location>
</feature>
<dbReference type="PRINTS" id="PR00723">
    <property type="entry name" value="SUBTILISIN"/>
</dbReference>